<comment type="catalytic activity">
    <reaction evidence="6">
        <text>a 2'-deoxyadenosine in DNA + S-adenosyl-L-methionine = an N(6)-methyl-2'-deoxyadenosine in DNA + S-adenosyl-L-homocysteine + H(+)</text>
        <dbReference type="Rhea" id="RHEA:15197"/>
        <dbReference type="Rhea" id="RHEA-COMP:12418"/>
        <dbReference type="Rhea" id="RHEA-COMP:12419"/>
        <dbReference type="ChEBI" id="CHEBI:15378"/>
        <dbReference type="ChEBI" id="CHEBI:57856"/>
        <dbReference type="ChEBI" id="CHEBI:59789"/>
        <dbReference type="ChEBI" id="CHEBI:90615"/>
        <dbReference type="ChEBI" id="CHEBI:90616"/>
        <dbReference type="EC" id="2.1.1.72"/>
    </reaction>
</comment>
<evidence type="ECO:0000256" key="6">
    <source>
        <dbReference type="ARBA" id="ARBA00047942"/>
    </source>
</evidence>
<dbReference type="InterPro" id="IPR003356">
    <property type="entry name" value="DNA_methylase_A-5"/>
</dbReference>
<evidence type="ECO:0000313" key="8">
    <source>
        <dbReference type="EMBL" id="GHP00618.1"/>
    </source>
</evidence>
<evidence type="ECO:0000256" key="1">
    <source>
        <dbReference type="ARBA" id="ARBA00011900"/>
    </source>
</evidence>
<evidence type="ECO:0000256" key="2">
    <source>
        <dbReference type="ARBA" id="ARBA00022603"/>
    </source>
</evidence>
<keyword evidence="4" id="KW-0949">S-adenosyl-L-methionine</keyword>
<evidence type="ECO:0000256" key="4">
    <source>
        <dbReference type="ARBA" id="ARBA00022691"/>
    </source>
</evidence>
<dbReference type="GO" id="GO:0009307">
    <property type="term" value="P:DNA restriction-modification system"/>
    <property type="evidence" value="ECO:0007669"/>
    <property type="project" value="UniProtKB-KW"/>
</dbReference>
<dbReference type="PANTHER" id="PTHR42933:SF3">
    <property type="entry name" value="TYPE I RESTRICTION ENZYME MJAVIII METHYLASE SUBUNIT"/>
    <property type="match status" value="1"/>
</dbReference>
<dbReference type="GO" id="GO:0009007">
    <property type="term" value="F:site-specific DNA-methyltransferase (adenine-specific) activity"/>
    <property type="evidence" value="ECO:0007669"/>
    <property type="project" value="UniProtKB-EC"/>
</dbReference>
<dbReference type="Gene3D" id="3.40.50.150">
    <property type="entry name" value="Vaccinia Virus protein VP39"/>
    <property type="match status" value="1"/>
</dbReference>
<organism evidence="8 9">
    <name type="scientific">Reticulibacter mediterranei</name>
    <dbReference type="NCBI Taxonomy" id="2778369"/>
    <lineage>
        <taxon>Bacteria</taxon>
        <taxon>Bacillati</taxon>
        <taxon>Chloroflexota</taxon>
        <taxon>Ktedonobacteria</taxon>
        <taxon>Ktedonobacterales</taxon>
        <taxon>Reticulibacteraceae</taxon>
        <taxon>Reticulibacter</taxon>
    </lineage>
</organism>
<dbReference type="EC" id="2.1.1.72" evidence="1"/>
<evidence type="ECO:0000256" key="5">
    <source>
        <dbReference type="ARBA" id="ARBA00022747"/>
    </source>
</evidence>
<dbReference type="GO" id="GO:0003677">
    <property type="term" value="F:DNA binding"/>
    <property type="evidence" value="ECO:0007669"/>
    <property type="project" value="InterPro"/>
</dbReference>
<dbReference type="PANTHER" id="PTHR42933">
    <property type="entry name" value="SLR6095 PROTEIN"/>
    <property type="match status" value="1"/>
</dbReference>
<keyword evidence="5" id="KW-0680">Restriction system</keyword>
<gene>
    <name evidence="8" type="ORF">KSF_106650</name>
</gene>
<evidence type="ECO:0000313" key="9">
    <source>
        <dbReference type="Proteomes" id="UP000597444"/>
    </source>
</evidence>
<keyword evidence="9" id="KW-1185">Reference proteome</keyword>
<dbReference type="RefSeq" id="WP_220211209.1">
    <property type="nucleotide sequence ID" value="NZ_BNJK01000003.1"/>
</dbReference>
<evidence type="ECO:0000259" key="7">
    <source>
        <dbReference type="Pfam" id="PF02384"/>
    </source>
</evidence>
<dbReference type="GO" id="GO:0008170">
    <property type="term" value="F:N-methyltransferase activity"/>
    <property type="evidence" value="ECO:0007669"/>
    <property type="project" value="InterPro"/>
</dbReference>
<evidence type="ECO:0000256" key="3">
    <source>
        <dbReference type="ARBA" id="ARBA00022679"/>
    </source>
</evidence>
<dbReference type="InterPro" id="IPR029063">
    <property type="entry name" value="SAM-dependent_MTases_sf"/>
</dbReference>
<dbReference type="Proteomes" id="UP000597444">
    <property type="component" value="Unassembled WGS sequence"/>
</dbReference>
<dbReference type="GO" id="GO:0032259">
    <property type="term" value="P:methylation"/>
    <property type="evidence" value="ECO:0007669"/>
    <property type="project" value="UniProtKB-KW"/>
</dbReference>
<dbReference type="Pfam" id="PF02384">
    <property type="entry name" value="N6_Mtase"/>
    <property type="match status" value="1"/>
</dbReference>
<keyword evidence="3" id="KW-0808">Transferase</keyword>
<reference evidence="8" key="1">
    <citation type="submission" date="2020-10" db="EMBL/GenBank/DDBJ databases">
        <title>Taxonomic study of unclassified bacteria belonging to the class Ktedonobacteria.</title>
        <authorList>
            <person name="Yabe S."/>
            <person name="Wang C.M."/>
            <person name="Zheng Y."/>
            <person name="Sakai Y."/>
            <person name="Cavaletti L."/>
            <person name="Monciardini P."/>
            <person name="Donadio S."/>
        </authorList>
    </citation>
    <scope>NUCLEOTIDE SEQUENCE</scope>
    <source>
        <strain evidence="8">ID150040</strain>
    </source>
</reference>
<name>A0A8J3J1H2_9CHLR</name>
<accession>A0A8J3J1H2</accession>
<comment type="caution">
    <text evidence="8">The sequence shown here is derived from an EMBL/GenBank/DDBJ whole genome shotgun (WGS) entry which is preliminary data.</text>
</comment>
<protein>
    <recommendedName>
        <fullName evidence="1">site-specific DNA-methyltransferase (adenine-specific)</fullName>
        <ecNumber evidence="1">2.1.1.72</ecNumber>
    </recommendedName>
</protein>
<dbReference type="EMBL" id="BNJK01000003">
    <property type="protein sequence ID" value="GHP00618.1"/>
    <property type="molecule type" value="Genomic_DNA"/>
</dbReference>
<feature type="domain" description="DNA methylase adenine-specific" evidence="7">
    <location>
        <begin position="130"/>
        <end position="407"/>
    </location>
</feature>
<dbReference type="PRINTS" id="PR00507">
    <property type="entry name" value="N12N6MTFRASE"/>
</dbReference>
<sequence length="529" mass="59561">MKETHAMERLWQSVIMTGIGDTLMGLDLISYFFMLKGFEEHSIRFGVQDTLFASSQAEACHWSMIKQMALMNPYECCQHLRTTVCVWLCSLDPDSCLAEAGQVLFRVEPKVIYPLMDAVDTLCEEHLTMQDAFEAVLIWAEKEGAFQPKAGQIMTPMHIAYMMADLVRPQLHERVIDASCGTGNQLVAAWQHMQRARSSTSWVLDSGRVFFDPQGLPRSTEPALFGFDFNAMMLPPCYAHLLLCGVERPQVRCSDALGSVFNQRMVQQEWGSIDVVLGNSPFGKYLDVPDLGATLHQAGTLDAELLFVELTLQLLREGGRAALLVPEGVVRNTSQAAIALRKKLVQEHRLLAVVSLPQGIFLPQANVKTSLLVFHKGEHTGDEVLFYRVAADGYMFDARRQATPKNNDLWDLRACYAVVSGQRPPFPELTDATWWPTYASDKRYASTHHLVPSIVEEDVNPATGERVVPFRRITGFVEDSAAVERSWFVSLEEIEATGSYSFCADTYRENMNAQSRSIRHQRLRKVKEQ</sequence>
<keyword evidence="2" id="KW-0489">Methyltransferase</keyword>
<dbReference type="SUPFAM" id="SSF53335">
    <property type="entry name" value="S-adenosyl-L-methionine-dependent methyltransferases"/>
    <property type="match status" value="1"/>
</dbReference>
<proteinExistence type="predicted"/>
<dbReference type="InterPro" id="IPR051537">
    <property type="entry name" value="DNA_Adenine_Mtase"/>
</dbReference>
<dbReference type="AlphaFoldDB" id="A0A8J3J1H2"/>